<protein>
    <submittedName>
        <fullName evidence="1">Uncharacterized protein</fullName>
    </submittedName>
</protein>
<evidence type="ECO:0000313" key="1">
    <source>
        <dbReference type="EMBL" id="JAQ16084.1"/>
    </source>
</evidence>
<gene>
    <name evidence="1" type="ORF">g.90470</name>
</gene>
<reference evidence="1" key="1">
    <citation type="journal article" date="2016" name="Gigascience">
        <title>De novo construction of an expanded transcriptome assembly for the western tarnished plant bug, Lygus hesperus.</title>
        <authorList>
            <person name="Tassone E.E."/>
            <person name="Geib S.M."/>
            <person name="Hall B."/>
            <person name="Fabrick J.A."/>
            <person name="Brent C.S."/>
            <person name="Hull J.J."/>
        </authorList>
    </citation>
    <scope>NUCLEOTIDE SEQUENCE</scope>
</reference>
<organism evidence="1">
    <name type="scientific">Lygus hesperus</name>
    <name type="common">Western plant bug</name>
    <dbReference type="NCBI Taxonomy" id="30085"/>
    <lineage>
        <taxon>Eukaryota</taxon>
        <taxon>Metazoa</taxon>
        <taxon>Ecdysozoa</taxon>
        <taxon>Arthropoda</taxon>
        <taxon>Hexapoda</taxon>
        <taxon>Insecta</taxon>
        <taxon>Pterygota</taxon>
        <taxon>Neoptera</taxon>
        <taxon>Paraneoptera</taxon>
        <taxon>Hemiptera</taxon>
        <taxon>Heteroptera</taxon>
        <taxon>Panheteroptera</taxon>
        <taxon>Cimicomorpha</taxon>
        <taxon>Miridae</taxon>
        <taxon>Mirini</taxon>
        <taxon>Lygus</taxon>
    </lineage>
</organism>
<accession>A0A146M8K5</accession>
<proteinExistence type="predicted"/>
<sequence length="130" mass="13815">MAPNMFEPRYIDSASILSEKHQAAANGNSSGTLTLHECDRVRKVGESVVAATSAMGGKPPPYAPLEGTSYVCYKITMGHHSVRGCGKPDFCTNMTEVCEVCISDGCNAAPPANQPVHLSFLPYLALLISL</sequence>
<name>A0A146M8K5_LYGHE</name>
<dbReference type="EMBL" id="GDHC01002545">
    <property type="protein sequence ID" value="JAQ16084.1"/>
    <property type="molecule type" value="Transcribed_RNA"/>
</dbReference>
<dbReference type="AlphaFoldDB" id="A0A146M8K5"/>